<organism evidence="2 3">
    <name type="scientific">Alkalibacterium olivapovliticus</name>
    <dbReference type="NCBI Taxonomy" id="99907"/>
    <lineage>
        <taxon>Bacteria</taxon>
        <taxon>Bacillati</taxon>
        <taxon>Bacillota</taxon>
        <taxon>Bacilli</taxon>
        <taxon>Lactobacillales</taxon>
        <taxon>Carnobacteriaceae</taxon>
        <taxon>Alkalibacterium</taxon>
    </lineage>
</organism>
<reference evidence="2 3" key="1">
    <citation type="submission" date="2018-03" db="EMBL/GenBank/DDBJ databases">
        <title>Genomic Encyclopedia of Archaeal and Bacterial Type Strains, Phase II (KMG-II): from individual species to whole genera.</title>
        <authorList>
            <person name="Goeker M."/>
        </authorList>
    </citation>
    <scope>NUCLEOTIDE SEQUENCE [LARGE SCALE GENOMIC DNA]</scope>
    <source>
        <strain evidence="2 3">DSM 13175</strain>
    </source>
</reference>
<dbReference type="OrthoDB" id="2156128at2"/>
<dbReference type="InterPro" id="IPR029068">
    <property type="entry name" value="Glyas_Bleomycin-R_OHBP_Dase"/>
</dbReference>
<protein>
    <submittedName>
        <fullName evidence="2">PhnB protein</fullName>
    </submittedName>
</protein>
<dbReference type="InterPro" id="IPR004360">
    <property type="entry name" value="Glyas_Fos-R_dOase_dom"/>
</dbReference>
<evidence type="ECO:0000313" key="2">
    <source>
        <dbReference type="EMBL" id="PRY82997.1"/>
    </source>
</evidence>
<dbReference type="EMBL" id="PVTO01000007">
    <property type="protein sequence ID" value="PRY82997.1"/>
    <property type="molecule type" value="Genomic_DNA"/>
</dbReference>
<proteinExistence type="predicted"/>
<gene>
    <name evidence="2" type="ORF">CLV38_10771</name>
</gene>
<dbReference type="Gene3D" id="3.10.180.10">
    <property type="entry name" value="2,3-Dihydroxybiphenyl 1,2-Dioxygenase, domain 1"/>
    <property type="match status" value="1"/>
</dbReference>
<comment type="caution">
    <text evidence="2">The sequence shown here is derived from an EMBL/GenBank/DDBJ whole genome shotgun (WGS) entry which is preliminary data.</text>
</comment>
<dbReference type="RefSeq" id="WP_106192326.1">
    <property type="nucleotide sequence ID" value="NZ_PVTO01000007.1"/>
</dbReference>
<dbReference type="SUPFAM" id="SSF54593">
    <property type="entry name" value="Glyoxalase/Bleomycin resistance protein/Dihydroxybiphenyl dioxygenase"/>
    <property type="match status" value="1"/>
</dbReference>
<name>A0A2T0W8F4_9LACT</name>
<dbReference type="Proteomes" id="UP000238205">
    <property type="component" value="Unassembled WGS sequence"/>
</dbReference>
<evidence type="ECO:0000313" key="3">
    <source>
        <dbReference type="Proteomes" id="UP000238205"/>
    </source>
</evidence>
<sequence>MNTIELDMIVTDSLVALRTYRSVFDVAVIQETSFDPGLNEAVFSIYGLTIHLLDENPDYQLAAPKENQIFPFWINVTVSDINITFNKALNSGFTEIQPITNIPDFGVSNAVLQDPFGYQWMLHEVHEEKSPEELEKMMKETFKG</sequence>
<keyword evidence="3" id="KW-1185">Reference proteome</keyword>
<feature type="domain" description="Glyoxalase/fosfomycin resistance/dioxygenase" evidence="1">
    <location>
        <begin position="8"/>
        <end position="122"/>
    </location>
</feature>
<dbReference type="Pfam" id="PF00903">
    <property type="entry name" value="Glyoxalase"/>
    <property type="match status" value="1"/>
</dbReference>
<evidence type="ECO:0000259" key="1">
    <source>
        <dbReference type="Pfam" id="PF00903"/>
    </source>
</evidence>
<dbReference type="AlphaFoldDB" id="A0A2T0W8F4"/>
<accession>A0A2T0W8F4</accession>